<protein>
    <submittedName>
        <fullName evidence="4">Arrestin</fullName>
    </submittedName>
</protein>
<name>A0A9P4JJ74_9PLEO</name>
<evidence type="ECO:0000256" key="1">
    <source>
        <dbReference type="SAM" id="MobiDB-lite"/>
    </source>
</evidence>
<reference evidence="4" key="1">
    <citation type="journal article" date="2020" name="Stud. Mycol.">
        <title>101 Dothideomycetes genomes: a test case for predicting lifestyles and emergence of pathogens.</title>
        <authorList>
            <person name="Haridas S."/>
            <person name="Albert R."/>
            <person name="Binder M."/>
            <person name="Bloem J."/>
            <person name="Labutti K."/>
            <person name="Salamov A."/>
            <person name="Andreopoulos B."/>
            <person name="Baker S."/>
            <person name="Barry K."/>
            <person name="Bills G."/>
            <person name="Bluhm B."/>
            <person name="Cannon C."/>
            <person name="Castanera R."/>
            <person name="Culley D."/>
            <person name="Daum C."/>
            <person name="Ezra D."/>
            <person name="Gonzalez J."/>
            <person name="Henrissat B."/>
            <person name="Kuo A."/>
            <person name="Liang C."/>
            <person name="Lipzen A."/>
            <person name="Lutzoni F."/>
            <person name="Magnuson J."/>
            <person name="Mondo S."/>
            <person name="Nolan M."/>
            <person name="Ohm R."/>
            <person name="Pangilinan J."/>
            <person name="Park H.-J."/>
            <person name="Ramirez L."/>
            <person name="Alfaro M."/>
            <person name="Sun H."/>
            <person name="Tritt A."/>
            <person name="Yoshinaga Y."/>
            <person name="Zwiers L.-H."/>
            <person name="Turgeon B."/>
            <person name="Goodwin S."/>
            <person name="Spatafora J."/>
            <person name="Crous P."/>
            <person name="Grigoriev I."/>
        </authorList>
    </citation>
    <scope>NUCLEOTIDE SEQUENCE</scope>
    <source>
        <strain evidence="4">ATCC 74209</strain>
    </source>
</reference>
<dbReference type="InterPro" id="IPR039634">
    <property type="entry name" value="Bul1-like"/>
</dbReference>
<dbReference type="PANTHER" id="PTHR31904:SF1">
    <property type="entry name" value="BYPASS OF STOP CODON PROTEIN 5-RELATED"/>
    <property type="match status" value="1"/>
</dbReference>
<keyword evidence="5" id="KW-1185">Reference proteome</keyword>
<dbReference type="InterPro" id="IPR011021">
    <property type="entry name" value="Arrestin-like_N"/>
</dbReference>
<gene>
    <name evidence="4" type="ORF">GQ43DRAFT_441834</name>
</gene>
<evidence type="ECO:0000259" key="3">
    <source>
        <dbReference type="Pfam" id="PF04426"/>
    </source>
</evidence>
<dbReference type="EMBL" id="ML994037">
    <property type="protein sequence ID" value="KAF2200140.1"/>
    <property type="molecule type" value="Genomic_DNA"/>
</dbReference>
<feature type="compositionally biased region" description="Low complexity" evidence="1">
    <location>
        <begin position="386"/>
        <end position="399"/>
    </location>
</feature>
<comment type="caution">
    <text evidence="4">The sequence shown here is derived from an EMBL/GenBank/DDBJ whole genome shotgun (WGS) entry which is preliminary data.</text>
</comment>
<accession>A0A9P4JJ74</accession>
<evidence type="ECO:0000259" key="2">
    <source>
        <dbReference type="Pfam" id="PF00339"/>
    </source>
</evidence>
<dbReference type="Proteomes" id="UP000799536">
    <property type="component" value="Unassembled WGS sequence"/>
</dbReference>
<proteinExistence type="predicted"/>
<organism evidence="4 5">
    <name type="scientific">Delitschia confertaspora ATCC 74209</name>
    <dbReference type="NCBI Taxonomy" id="1513339"/>
    <lineage>
        <taxon>Eukaryota</taxon>
        <taxon>Fungi</taxon>
        <taxon>Dikarya</taxon>
        <taxon>Ascomycota</taxon>
        <taxon>Pezizomycotina</taxon>
        <taxon>Dothideomycetes</taxon>
        <taxon>Pleosporomycetidae</taxon>
        <taxon>Pleosporales</taxon>
        <taxon>Delitschiaceae</taxon>
        <taxon>Delitschia</taxon>
    </lineage>
</organism>
<feature type="domain" description="Bul1 C-terminal" evidence="3">
    <location>
        <begin position="378"/>
        <end position="482"/>
    </location>
</feature>
<dbReference type="InterPro" id="IPR014752">
    <property type="entry name" value="Arrestin-like_C"/>
</dbReference>
<dbReference type="Pfam" id="PF04426">
    <property type="entry name" value="Bul1_C"/>
    <property type="match status" value="1"/>
</dbReference>
<dbReference type="AlphaFoldDB" id="A0A9P4JJ74"/>
<dbReference type="Gene3D" id="2.60.40.640">
    <property type="match status" value="1"/>
</dbReference>
<feature type="domain" description="Arrestin-like N-terminal" evidence="2">
    <location>
        <begin position="46"/>
        <end position="152"/>
    </location>
</feature>
<feature type="region of interest" description="Disordered" evidence="1">
    <location>
        <begin position="369"/>
        <end position="399"/>
    </location>
</feature>
<evidence type="ECO:0000313" key="5">
    <source>
        <dbReference type="Proteomes" id="UP000799536"/>
    </source>
</evidence>
<dbReference type="InterPro" id="IPR022794">
    <property type="entry name" value="Bul1_C"/>
</dbReference>
<dbReference type="PANTHER" id="PTHR31904">
    <property type="entry name" value="BYPASS OF STOP CODON PROTEIN 5-RELATED"/>
    <property type="match status" value="1"/>
</dbReference>
<dbReference type="OrthoDB" id="2283785at2759"/>
<sequence length="550" mass="60329">MAYFYLAERRSAMAVGSNVSTQPISLRNQMGYKVCNMASMRRPAMEINLDKADGAWATSYSTMDTISGTVTITATNDTRFDDIDIAFIGEAKTHVERLTATPSVSGQAEASHRFLTLKQPINNAELPYPRVLQAGKTYTFSFTFNVPAQMLPRACTHPVASDHVRQMHLMLPPSLGDAELAGHSGKLMDDFAPEMSRIQYSVRAKVTQVREMDGSPFLIADKSKKVHVKPAFEEQPPLNIDCKDSEYRIRVEKSIKKGMFKGKSGTLIMQSPQPKPLVIPGARTSSAHCPITTIAKVLLRFDPADEKSTPPKLGSLTSKMKISTFFASTTRQNFPSRSALGFDLTQGLYQESISLSSLCVESAQWEKHLASPNPSNPTLSRRDSGISDSSRSTSTVSHDSLSETHFHQYMATGILSPSKHYHGSTFYTAQILVPITIPSTKSFIPTFHSCLISRVYALNLTLTVHAPGVTHPSMTLKVPVQVCAEGSASGTENARVREVEMGAVREVEDVFRPRSVAPTGMQVGVRMDSGVGDEAPPEYMAWGHNVRIHV</sequence>
<evidence type="ECO:0000313" key="4">
    <source>
        <dbReference type="EMBL" id="KAF2200140.1"/>
    </source>
</evidence>
<dbReference type="Pfam" id="PF00339">
    <property type="entry name" value="Arrestin_N"/>
    <property type="match status" value="1"/>
</dbReference>